<dbReference type="Gene3D" id="3.40.50.1820">
    <property type="entry name" value="alpha/beta hydrolase"/>
    <property type="match status" value="1"/>
</dbReference>
<dbReference type="Pfam" id="PF00561">
    <property type="entry name" value="Abhydrolase_1"/>
    <property type="match status" value="1"/>
</dbReference>
<dbReference type="EMBL" id="SHNN01000001">
    <property type="protein sequence ID" value="MCX2979627.1"/>
    <property type="molecule type" value="Genomic_DNA"/>
</dbReference>
<accession>A0ABT3TBH2</accession>
<evidence type="ECO:0000313" key="2">
    <source>
        <dbReference type="EMBL" id="MCX2979627.1"/>
    </source>
</evidence>
<dbReference type="InterPro" id="IPR000073">
    <property type="entry name" value="AB_hydrolase_1"/>
</dbReference>
<dbReference type="GO" id="GO:0016787">
    <property type="term" value="F:hydrolase activity"/>
    <property type="evidence" value="ECO:0007669"/>
    <property type="project" value="UniProtKB-KW"/>
</dbReference>
<gene>
    <name evidence="2" type="ORF">EYC98_01985</name>
</gene>
<dbReference type="InterPro" id="IPR029058">
    <property type="entry name" value="AB_hydrolase_fold"/>
</dbReference>
<dbReference type="PANTHER" id="PTHR43798:SF33">
    <property type="entry name" value="HYDROLASE, PUTATIVE (AFU_ORTHOLOGUE AFUA_2G14860)-RELATED"/>
    <property type="match status" value="1"/>
</dbReference>
<feature type="domain" description="AB hydrolase-1" evidence="1">
    <location>
        <begin position="42"/>
        <end position="299"/>
    </location>
</feature>
<evidence type="ECO:0000259" key="1">
    <source>
        <dbReference type="Pfam" id="PF00561"/>
    </source>
</evidence>
<keyword evidence="3" id="KW-1185">Reference proteome</keyword>
<proteinExistence type="predicted"/>
<protein>
    <submittedName>
        <fullName evidence="2">Alpha/beta hydrolase</fullName>
    </submittedName>
</protein>
<dbReference type="Proteomes" id="UP001143362">
    <property type="component" value="Unassembled WGS sequence"/>
</dbReference>
<dbReference type="SUPFAM" id="SSF53474">
    <property type="entry name" value="alpha/beta-Hydrolases"/>
    <property type="match status" value="1"/>
</dbReference>
<name>A0ABT3TBH2_9GAMM</name>
<dbReference type="InterPro" id="IPR050266">
    <property type="entry name" value="AB_hydrolase_sf"/>
</dbReference>
<dbReference type="PANTHER" id="PTHR43798">
    <property type="entry name" value="MONOACYLGLYCEROL LIPASE"/>
    <property type="match status" value="1"/>
</dbReference>
<reference evidence="2" key="1">
    <citation type="submission" date="2019-02" db="EMBL/GenBank/DDBJ databases">
        <authorList>
            <person name="Li S.-H."/>
        </authorList>
    </citation>
    <scope>NUCLEOTIDE SEQUENCE</scope>
    <source>
        <strain evidence="2">IMCC14734</strain>
    </source>
</reference>
<organism evidence="2 3">
    <name type="scientific">Candidatus Litorirhabdus singularis</name>
    <dbReference type="NCBI Taxonomy" id="2518993"/>
    <lineage>
        <taxon>Bacteria</taxon>
        <taxon>Pseudomonadati</taxon>
        <taxon>Pseudomonadota</taxon>
        <taxon>Gammaproteobacteria</taxon>
        <taxon>Cellvibrionales</taxon>
        <taxon>Halieaceae</taxon>
        <taxon>Candidatus Litorirhabdus</taxon>
    </lineage>
</organism>
<evidence type="ECO:0000313" key="3">
    <source>
        <dbReference type="Proteomes" id="UP001143362"/>
    </source>
</evidence>
<keyword evidence="2" id="KW-0378">Hydrolase</keyword>
<sequence>MAIKKRLYYFVAGTDMIEFKRRQLAGANCELSVVEMGDPAKPALLLLHGTHDHALGMLPAVANLLQDFHIFGLDLRGHGRSEKPGNYSIFAMVADLRAVINALELQELVLVAHSLSGHIAIRYAAAYPQQIMRLVLMDAMGPPRPQRELGGRQLAASLRRAVDSALDTRSRVRQLKDVAQAVDRFQRNNPDLDPEFSRLIAENAVEPHEDGGLRWCFDPAIDLIFQTYSEVETEQVASQVRCPVLLVGGELGLEFWRNLAPEVFNDEDWYEQEWQRRQALFSDVQRVVIAGAGHMLHYDQAAAVQRELAGFLLPTKLM</sequence>
<dbReference type="PRINTS" id="PR00111">
    <property type="entry name" value="ABHYDROLASE"/>
</dbReference>
<comment type="caution">
    <text evidence="2">The sequence shown here is derived from an EMBL/GenBank/DDBJ whole genome shotgun (WGS) entry which is preliminary data.</text>
</comment>